<dbReference type="EMBL" id="AZFB01000004">
    <property type="protein sequence ID" value="KRL63297.1"/>
    <property type="molecule type" value="Genomic_DNA"/>
</dbReference>
<reference evidence="2 3" key="1">
    <citation type="journal article" date="2015" name="Genome Announc.">
        <title>Expanding the biotechnology potential of lactobacilli through comparative genomics of 213 strains and associated genera.</title>
        <authorList>
            <person name="Sun Z."/>
            <person name="Harris H.M."/>
            <person name="McCann A."/>
            <person name="Guo C."/>
            <person name="Argimon S."/>
            <person name="Zhang W."/>
            <person name="Yang X."/>
            <person name="Jeffery I.B."/>
            <person name="Cooney J.C."/>
            <person name="Kagawa T.F."/>
            <person name="Liu W."/>
            <person name="Song Y."/>
            <person name="Salvetti E."/>
            <person name="Wrobel A."/>
            <person name="Rasinkangas P."/>
            <person name="Parkhill J."/>
            <person name="Rea M.C."/>
            <person name="O'Sullivan O."/>
            <person name="Ritari J."/>
            <person name="Douillard F.P."/>
            <person name="Paul Ross R."/>
            <person name="Yang R."/>
            <person name="Briner A.E."/>
            <person name="Felis G.E."/>
            <person name="de Vos W.M."/>
            <person name="Barrangou R."/>
            <person name="Klaenhammer T.R."/>
            <person name="Caufield P.W."/>
            <person name="Cui Y."/>
            <person name="Zhang H."/>
            <person name="O'Toole P.W."/>
        </authorList>
    </citation>
    <scope>NUCLEOTIDE SEQUENCE [LARGE SCALE GENOMIC DNA]</scope>
    <source>
        <strain evidence="2 3">DSM 15354</strain>
    </source>
</reference>
<dbReference type="InterPro" id="IPR000073">
    <property type="entry name" value="AB_hydrolase_1"/>
</dbReference>
<dbReference type="GO" id="GO:0052689">
    <property type="term" value="F:carboxylic ester hydrolase activity"/>
    <property type="evidence" value="ECO:0007669"/>
    <property type="project" value="TreeGrafter"/>
</dbReference>
<dbReference type="PANTHER" id="PTHR43265:SF1">
    <property type="entry name" value="ESTERASE ESTD"/>
    <property type="match status" value="1"/>
</dbReference>
<dbReference type="SUPFAM" id="SSF53474">
    <property type="entry name" value="alpha/beta-Hydrolases"/>
    <property type="match status" value="1"/>
</dbReference>
<keyword evidence="3" id="KW-1185">Reference proteome</keyword>
<dbReference type="InterPro" id="IPR053145">
    <property type="entry name" value="AB_hydrolase_Est10"/>
</dbReference>
<feature type="domain" description="Serine aminopeptidase S33" evidence="1">
    <location>
        <begin position="32"/>
        <end position="140"/>
    </location>
</feature>
<dbReference type="eggNOG" id="COG1073">
    <property type="taxonomic scope" value="Bacteria"/>
</dbReference>
<dbReference type="Gene3D" id="3.40.50.1820">
    <property type="entry name" value="alpha/beta hydrolase"/>
    <property type="match status" value="1"/>
</dbReference>
<evidence type="ECO:0000259" key="1">
    <source>
        <dbReference type="Pfam" id="PF12146"/>
    </source>
</evidence>
<organism evidence="2 3">
    <name type="scientific">Lactobacillus psittaci DSM 15354</name>
    <dbReference type="NCBI Taxonomy" id="1122152"/>
    <lineage>
        <taxon>Bacteria</taxon>
        <taxon>Bacillati</taxon>
        <taxon>Bacillota</taxon>
        <taxon>Bacilli</taxon>
        <taxon>Lactobacillales</taxon>
        <taxon>Lactobacillaceae</taxon>
        <taxon>Lactobacillus</taxon>
    </lineage>
</organism>
<dbReference type="PATRIC" id="fig|1122152.4.peg.891"/>
<dbReference type="PANTHER" id="PTHR43265">
    <property type="entry name" value="ESTERASE ESTD"/>
    <property type="match status" value="1"/>
</dbReference>
<proteinExistence type="predicted"/>
<dbReference type="Proteomes" id="UP000051931">
    <property type="component" value="Unassembled WGS sequence"/>
</dbReference>
<dbReference type="InterPro" id="IPR022742">
    <property type="entry name" value="Hydrolase_4"/>
</dbReference>
<dbReference type="Pfam" id="PF12146">
    <property type="entry name" value="Hydrolase_4"/>
    <property type="match status" value="1"/>
</dbReference>
<evidence type="ECO:0000313" key="2">
    <source>
        <dbReference type="EMBL" id="KRL63297.1"/>
    </source>
</evidence>
<sequence>MEFMSIFTLKRDGLNIVCEQLNPFGERYDLAIIMHGFTANRNTDLLKQLAQNLCNENVSSIRFDFNGHGESDGAFKDMTVLNEIADANCVLSYVKTNPHINHIYLVGHSQGGVIASMLAGLYPDLIDKLVLLAPAACLKDDALAGSTQGVSYNPKKIPDIIPYKGKELGGFYLRIAQNLPIYETSKNFTGPVCLIHGKSDQVVDYKYSQKYHDIYENSTLHLIEADHRFTGDSQKEAIRLTTDFLRPTTFF</sequence>
<gene>
    <name evidence="2" type="ORF">FC23_GL000867</name>
</gene>
<evidence type="ECO:0000313" key="3">
    <source>
        <dbReference type="Proteomes" id="UP000051931"/>
    </source>
</evidence>
<dbReference type="PRINTS" id="PR00111">
    <property type="entry name" value="ABHYDROLASE"/>
</dbReference>
<protein>
    <submittedName>
        <fullName evidence="2">Alpha beta superfamily hydrolase</fullName>
    </submittedName>
</protein>
<accession>A0A0R1S2X0</accession>
<name>A0A0R1S2X0_9LACO</name>
<dbReference type="InterPro" id="IPR029058">
    <property type="entry name" value="AB_hydrolase_fold"/>
</dbReference>
<dbReference type="AlphaFoldDB" id="A0A0R1S2X0"/>
<keyword evidence="2" id="KW-0378">Hydrolase</keyword>
<dbReference type="STRING" id="1122152.GCA_000425905_00945"/>
<comment type="caution">
    <text evidence="2">The sequence shown here is derived from an EMBL/GenBank/DDBJ whole genome shotgun (WGS) entry which is preliminary data.</text>
</comment>